<dbReference type="InterPro" id="IPR013087">
    <property type="entry name" value="Znf_C2H2_type"/>
</dbReference>
<dbReference type="Gene3D" id="3.30.160.60">
    <property type="entry name" value="Classic Zinc Finger"/>
    <property type="match status" value="5"/>
</dbReference>
<dbReference type="PANTHER" id="PTHR24394:SF29">
    <property type="entry name" value="MYONEURIN"/>
    <property type="match status" value="1"/>
</dbReference>
<sequence>MTHGVVEDADFVVIFIMNAGVCRDEKGKFILNAGVCRGKNGKFISKKKAARIEKLRHAFHGRFLRQKGSSHHEDKNPTADEPHTAQVMVILETVDSFSTASQFTAANRCCVGVPATCTTSTASLVLSCDSSPAAPETEDFSLSEESSSEQKKEIDSSVLSSSNVMSDKGDCFGAVTFDCMKDECDHTDLVETVEGSNSRNVLHEFTDTALASVHGEEATASVSLGPVRDISTTMISPDSGNLPTVTDTHSSSSATGLNSVQGIATPVTSVALFSEKVLVATGENTQGRLCDVNILQEVLGQQLHSHPSELPPSGQSLPAQIVLRCRQEAGGTVQTVVAQTLADVFGVVHVTKILDKSSGTVYKCHPCEQTFCSIAQAAKHMCRKGLQSKAETSIVEHSQDSGIVSKKRSYVQLPASAILARKLEEWRESNPNSRQRSRLCVPCNRAFDKASELHEHKKSEHPGDLRPYMCEYCSALFKTPEGLDFHISARHTQNLDKLQFQCSQCGKKYAHIVSLKRHEKTHTRVKYPCPECDKLFAIKANLGYHMLRHKGEKPHECLWCGRRFVTKCNLDCHVRTHTGYRPHKCHLCDAAYPHRAGIKQHMLAKHNIKM</sequence>
<dbReference type="Pfam" id="PF00096">
    <property type="entry name" value="zf-C2H2"/>
    <property type="match status" value="2"/>
</dbReference>
<dbReference type="PROSITE" id="PS00028">
    <property type="entry name" value="ZINC_FINGER_C2H2_1"/>
    <property type="match status" value="5"/>
</dbReference>
<feature type="region of interest" description="Disordered" evidence="8">
    <location>
        <begin position="136"/>
        <end position="163"/>
    </location>
</feature>
<dbReference type="FunFam" id="3.30.160.60:FF:000100">
    <property type="entry name" value="Zinc finger 45-like"/>
    <property type="match status" value="1"/>
</dbReference>
<feature type="domain" description="C2H2-type" evidence="9">
    <location>
        <begin position="555"/>
        <end position="582"/>
    </location>
</feature>
<accession>A0AAN9BS25</accession>
<comment type="caution">
    <text evidence="10">The sequence shown here is derived from an EMBL/GenBank/DDBJ whole genome shotgun (WGS) entry which is preliminary data.</text>
</comment>
<reference evidence="10 11" key="1">
    <citation type="submission" date="2024-02" db="EMBL/GenBank/DDBJ databases">
        <title>Chromosome-scale genome assembly of the rough periwinkle Littorina saxatilis.</title>
        <authorList>
            <person name="De Jode A."/>
            <person name="Faria R."/>
            <person name="Formenti G."/>
            <person name="Sims Y."/>
            <person name="Smith T.P."/>
            <person name="Tracey A."/>
            <person name="Wood J.M.D."/>
            <person name="Zagrodzka Z.B."/>
            <person name="Johannesson K."/>
            <person name="Butlin R.K."/>
            <person name="Leder E.H."/>
        </authorList>
    </citation>
    <scope>NUCLEOTIDE SEQUENCE [LARGE SCALE GENOMIC DNA]</scope>
    <source>
        <strain evidence="10">Snail1</strain>
        <tissue evidence="10">Muscle</tissue>
    </source>
</reference>
<keyword evidence="2" id="KW-0479">Metal-binding</keyword>
<gene>
    <name evidence="10" type="ORF">V1264_014203</name>
</gene>
<name>A0AAN9BS25_9CAEN</name>
<dbReference type="PANTHER" id="PTHR24394">
    <property type="entry name" value="ZINC FINGER PROTEIN"/>
    <property type="match status" value="1"/>
</dbReference>
<dbReference type="GO" id="GO:0008270">
    <property type="term" value="F:zinc ion binding"/>
    <property type="evidence" value="ECO:0007669"/>
    <property type="project" value="UniProtKB-KW"/>
</dbReference>
<evidence type="ECO:0000256" key="4">
    <source>
        <dbReference type="ARBA" id="ARBA00022771"/>
    </source>
</evidence>
<proteinExistence type="predicted"/>
<dbReference type="Proteomes" id="UP001374579">
    <property type="component" value="Unassembled WGS sequence"/>
</dbReference>
<keyword evidence="6" id="KW-0539">Nucleus</keyword>
<keyword evidence="3" id="KW-0677">Repeat</keyword>
<evidence type="ECO:0000256" key="1">
    <source>
        <dbReference type="ARBA" id="ARBA00004123"/>
    </source>
</evidence>
<evidence type="ECO:0000256" key="3">
    <source>
        <dbReference type="ARBA" id="ARBA00022737"/>
    </source>
</evidence>
<keyword evidence="5" id="KW-0862">Zinc</keyword>
<dbReference type="GO" id="GO:0000981">
    <property type="term" value="F:DNA-binding transcription factor activity, RNA polymerase II-specific"/>
    <property type="evidence" value="ECO:0007669"/>
    <property type="project" value="TreeGrafter"/>
</dbReference>
<evidence type="ECO:0000313" key="11">
    <source>
        <dbReference type="Proteomes" id="UP001374579"/>
    </source>
</evidence>
<keyword evidence="4 7" id="KW-0863">Zinc-finger</keyword>
<organism evidence="10 11">
    <name type="scientific">Littorina saxatilis</name>
    <dbReference type="NCBI Taxonomy" id="31220"/>
    <lineage>
        <taxon>Eukaryota</taxon>
        <taxon>Metazoa</taxon>
        <taxon>Spiralia</taxon>
        <taxon>Lophotrochozoa</taxon>
        <taxon>Mollusca</taxon>
        <taxon>Gastropoda</taxon>
        <taxon>Caenogastropoda</taxon>
        <taxon>Littorinimorpha</taxon>
        <taxon>Littorinoidea</taxon>
        <taxon>Littorinidae</taxon>
        <taxon>Littorina</taxon>
    </lineage>
</organism>
<dbReference type="InterPro" id="IPR036236">
    <property type="entry name" value="Znf_C2H2_sf"/>
</dbReference>
<comment type="subcellular location">
    <subcellularLocation>
        <location evidence="1">Nucleus</location>
    </subcellularLocation>
</comment>
<dbReference type="SUPFAM" id="SSF57667">
    <property type="entry name" value="beta-beta-alpha zinc fingers"/>
    <property type="match status" value="4"/>
</dbReference>
<evidence type="ECO:0000256" key="6">
    <source>
        <dbReference type="ARBA" id="ARBA00023242"/>
    </source>
</evidence>
<evidence type="ECO:0000259" key="9">
    <source>
        <dbReference type="PROSITE" id="PS50157"/>
    </source>
</evidence>
<dbReference type="EMBL" id="JBAMIC010000003">
    <property type="protein sequence ID" value="KAK7110309.1"/>
    <property type="molecule type" value="Genomic_DNA"/>
</dbReference>
<dbReference type="SMART" id="SM00355">
    <property type="entry name" value="ZnF_C2H2"/>
    <property type="match status" value="6"/>
</dbReference>
<feature type="region of interest" description="Disordered" evidence="8">
    <location>
        <begin position="234"/>
        <end position="257"/>
    </location>
</feature>
<feature type="domain" description="C2H2-type" evidence="9">
    <location>
        <begin position="500"/>
        <end position="527"/>
    </location>
</feature>
<protein>
    <recommendedName>
        <fullName evidence="9">C2H2-type domain-containing protein</fullName>
    </recommendedName>
</protein>
<keyword evidence="11" id="KW-1185">Reference proteome</keyword>
<dbReference type="GO" id="GO:0005634">
    <property type="term" value="C:nucleus"/>
    <property type="evidence" value="ECO:0007669"/>
    <property type="project" value="UniProtKB-SubCell"/>
</dbReference>
<evidence type="ECO:0000256" key="7">
    <source>
        <dbReference type="PROSITE-ProRule" id="PRU00042"/>
    </source>
</evidence>
<evidence type="ECO:0000256" key="5">
    <source>
        <dbReference type="ARBA" id="ARBA00022833"/>
    </source>
</evidence>
<feature type="domain" description="C2H2-type" evidence="9">
    <location>
        <begin position="438"/>
        <end position="466"/>
    </location>
</feature>
<dbReference type="PROSITE" id="PS50157">
    <property type="entry name" value="ZINC_FINGER_C2H2_2"/>
    <property type="match status" value="5"/>
</dbReference>
<feature type="domain" description="C2H2-type" evidence="9">
    <location>
        <begin position="468"/>
        <end position="496"/>
    </location>
</feature>
<evidence type="ECO:0000256" key="8">
    <source>
        <dbReference type="SAM" id="MobiDB-lite"/>
    </source>
</evidence>
<evidence type="ECO:0000256" key="2">
    <source>
        <dbReference type="ARBA" id="ARBA00022723"/>
    </source>
</evidence>
<dbReference type="AlphaFoldDB" id="A0AAN9BS25"/>
<evidence type="ECO:0000313" key="10">
    <source>
        <dbReference type="EMBL" id="KAK7110309.1"/>
    </source>
</evidence>
<feature type="domain" description="C2H2-type" evidence="9">
    <location>
        <begin position="527"/>
        <end position="554"/>
    </location>
</feature>
<dbReference type="FunFam" id="3.30.160.60:FF:002061">
    <property type="entry name" value="Uncharacterized protein"/>
    <property type="match status" value="1"/>
</dbReference>